<dbReference type="Proteomes" id="UP000018747">
    <property type="component" value="Unassembled WGS sequence"/>
</dbReference>
<dbReference type="EMBL" id="AHMT02000024">
    <property type="protein sequence ID" value="EQA63106.1"/>
    <property type="molecule type" value="Genomic_DNA"/>
</dbReference>
<evidence type="ECO:0000313" key="1">
    <source>
        <dbReference type="EMBL" id="EQA63106.1"/>
    </source>
</evidence>
<dbReference type="STRING" id="100053.GCA_002009845_00185"/>
<sequence>MWNRIDRTYLFLALGQFFLFSYSENFCAKVKQESVILKLNSVYTDGIAKNFLCNSKGF</sequence>
<name>V6I002_9LEPT</name>
<accession>V6I002</accession>
<reference evidence="1" key="1">
    <citation type="submission" date="2013-05" db="EMBL/GenBank/DDBJ databases">
        <authorList>
            <person name="Harkins D.M."/>
            <person name="Durkin A.S."/>
            <person name="Brinkac L.M."/>
            <person name="Haft D.H."/>
            <person name="Selengut J.D."/>
            <person name="Sanka R."/>
            <person name="DePew J."/>
            <person name="Purushe J."/>
            <person name="Hartskeerl R.A."/>
            <person name="Ahmed A."/>
            <person name="van der Linden H."/>
            <person name="Goris M.G.A."/>
            <person name="Vinetz J.M."/>
            <person name="Sutton G.G."/>
            <person name="Nierman W.C."/>
            <person name="Fouts D.E."/>
        </authorList>
    </citation>
    <scope>NUCLEOTIDE SEQUENCE [LARGE SCALE GENOMIC DNA]</scope>
    <source>
        <strain evidence="1">L 60</strain>
    </source>
</reference>
<protein>
    <submittedName>
        <fullName evidence="1">Uncharacterized protein</fullName>
    </submittedName>
</protein>
<comment type="caution">
    <text evidence="1">The sequence shown here is derived from an EMBL/GenBank/DDBJ whole genome shotgun (WGS) entry which is preliminary data.</text>
</comment>
<organism evidence="1 2">
    <name type="scientific">Leptospira alexanderi serovar Manhao 3 str. L 60</name>
    <dbReference type="NCBI Taxonomy" id="1049759"/>
    <lineage>
        <taxon>Bacteria</taxon>
        <taxon>Pseudomonadati</taxon>
        <taxon>Spirochaetota</taxon>
        <taxon>Spirochaetia</taxon>
        <taxon>Leptospirales</taxon>
        <taxon>Leptospiraceae</taxon>
        <taxon>Leptospira</taxon>
    </lineage>
</organism>
<dbReference type="AlphaFoldDB" id="V6I002"/>
<keyword evidence="2" id="KW-1185">Reference proteome</keyword>
<proteinExistence type="predicted"/>
<evidence type="ECO:0000313" key="2">
    <source>
        <dbReference type="Proteomes" id="UP000018747"/>
    </source>
</evidence>
<gene>
    <name evidence="1" type="ORF">LEP1GSC062_3607</name>
</gene>